<dbReference type="SMART" id="SM00086">
    <property type="entry name" value="PAC"/>
    <property type="match status" value="6"/>
</dbReference>
<dbReference type="Gene3D" id="3.30.450.20">
    <property type="entry name" value="PAS domain"/>
    <property type="match status" value="6"/>
</dbReference>
<evidence type="ECO:0000259" key="2">
    <source>
        <dbReference type="PROSITE" id="PS50113"/>
    </source>
</evidence>
<evidence type="ECO:0000313" key="5">
    <source>
        <dbReference type="Proteomes" id="UP000663981"/>
    </source>
</evidence>
<dbReference type="InterPro" id="IPR013655">
    <property type="entry name" value="PAS_fold_3"/>
</dbReference>
<dbReference type="InterPro" id="IPR000700">
    <property type="entry name" value="PAS-assoc_C"/>
</dbReference>
<proteinExistence type="predicted"/>
<feature type="domain" description="PAS" evidence="1">
    <location>
        <begin position="400"/>
        <end position="442"/>
    </location>
</feature>
<dbReference type="CDD" id="cd01949">
    <property type="entry name" value="GGDEF"/>
    <property type="match status" value="1"/>
</dbReference>
<dbReference type="PANTHER" id="PTHR44757">
    <property type="entry name" value="DIGUANYLATE CYCLASE DGCP"/>
    <property type="match status" value="1"/>
</dbReference>
<dbReference type="SMART" id="SM00091">
    <property type="entry name" value="PAS"/>
    <property type="match status" value="6"/>
</dbReference>
<dbReference type="EMBL" id="JAGDEL010000001">
    <property type="protein sequence ID" value="MBO1510238.1"/>
    <property type="molecule type" value="Genomic_DNA"/>
</dbReference>
<dbReference type="PANTHER" id="PTHR44757:SF2">
    <property type="entry name" value="BIOFILM ARCHITECTURE MAINTENANCE PROTEIN MBAA"/>
    <property type="match status" value="1"/>
</dbReference>
<dbReference type="PROSITE" id="PS50113">
    <property type="entry name" value="PAC"/>
    <property type="match status" value="5"/>
</dbReference>
<dbReference type="InterPro" id="IPR029787">
    <property type="entry name" value="Nucleotide_cyclase"/>
</dbReference>
<gene>
    <name evidence="4" type="ORF">I7822_00830</name>
</gene>
<dbReference type="Gene3D" id="3.30.70.270">
    <property type="match status" value="1"/>
</dbReference>
<dbReference type="Pfam" id="PF08448">
    <property type="entry name" value="PAS_4"/>
    <property type="match status" value="1"/>
</dbReference>
<protein>
    <submittedName>
        <fullName evidence="4">PAS domain S-box protein</fullName>
    </submittedName>
</protein>
<dbReference type="SUPFAM" id="SSF55785">
    <property type="entry name" value="PYP-like sensor domain (PAS domain)"/>
    <property type="match status" value="6"/>
</dbReference>
<dbReference type="NCBIfam" id="TIGR00254">
    <property type="entry name" value="GGDEF"/>
    <property type="match status" value="1"/>
</dbReference>
<dbReference type="PROSITE" id="PS50887">
    <property type="entry name" value="GGDEF"/>
    <property type="match status" value="1"/>
</dbReference>
<dbReference type="PROSITE" id="PS50112">
    <property type="entry name" value="PAS"/>
    <property type="match status" value="5"/>
</dbReference>
<feature type="domain" description="PAC" evidence="2">
    <location>
        <begin position="223"/>
        <end position="274"/>
    </location>
</feature>
<dbReference type="InterPro" id="IPR001610">
    <property type="entry name" value="PAC"/>
</dbReference>
<feature type="domain" description="GGDEF" evidence="3">
    <location>
        <begin position="805"/>
        <end position="935"/>
    </location>
</feature>
<feature type="domain" description="PAS" evidence="1">
    <location>
        <begin position="523"/>
        <end position="593"/>
    </location>
</feature>
<feature type="domain" description="PAC" evidence="2">
    <location>
        <begin position="597"/>
        <end position="647"/>
    </location>
</feature>
<dbReference type="InterPro" id="IPR013767">
    <property type="entry name" value="PAS_fold"/>
</dbReference>
<reference evidence="4 5" key="1">
    <citation type="submission" date="2021-03" db="EMBL/GenBank/DDBJ databases">
        <title>Whole genome sequence of Metabacillus bambusae BG109.</title>
        <authorList>
            <person name="Jeong J.W."/>
        </authorList>
    </citation>
    <scope>NUCLEOTIDE SEQUENCE [LARGE SCALE GENOMIC DNA]</scope>
    <source>
        <strain evidence="4 5">BG109</strain>
    </source>
</reference>
<feature type="domain" description="PAC" evidence="2">
    <location>
        <begin position="93"/>
        <end position="143"/>
    </location>
</feature>
<dbReference type="CDD" id="cd00130">
    <property type="entry name" value="PAS"/>
    <property type="match status" value="5"/>
</dbReference>
<comment type="caution">
    <text evidence="4">The sequence shown here is derived from an EMBL/GenBank/DDBJ whole genome shotgun (WGS) entry which is preliminary data.</text>
</comment>
<dbReference type="InterPro" id="IPR035965">
    <property type="entry name" value="PAS-like_dom_sf"/>
</dbReference>
<dbReference type="InterPro" id="IPR052155">
    <property type="entry name" value="Biofilm_reg_signaling"/>
</dbReference>
<evidence type="ECO:0000259" key="3">
    <source>
        <dbReference type="PROSITE" id="PS50887"/>
    </source>
</evidence>
<dbReference type="Proteomes" id="UP000663981">
    <property type="component" value="Unassembled WGS sequence"/>
</dbReference>
<name>A0ABS3MWC2_9BACI</name>
<dbReference type="Pfam" id="PF13426">
    <property type="entry name" value="PAS_9"/>
    <property type="match status" value="2"/>
</dbReference>
<accession>A0ABS3MWC2</accession>
<feature type="domain" description="PAC" evidence="2">
    <location>
        <begin position="347"/>
        <end position="399"/>
    </location>
</feature>
<feature type="domain" description="PAS" evidence="1">
    <location>
        <begin position="648"/>
        <end position="718"/>
    </location>
</feature>
<dbReference type="InterPro" id="IPR013656">
    <property type="entry name" value="PAS_4"/>
</dbReference>
<dbReference type="SMART" id="SM00267">
    <property type="entry name" value="GGDEF"/>
    <property type="match status" value="1"/>
</dbReference>
<dbReference type="Pfam" id="PF08447">
    <property type="entry name" value="PAS_3"/>
    <property type="match status" value="1"/>
</dbReference>
<dbReference type="NCBIfam" id="TIGR00229">
    <property type="entry name" value="sensory_box"/>
    <property type="match status" value="6"/>
</dbReference>
<feature type="domain" description="PAS" evidence="1">
    <location>
        <begin position="151"/>
        <end position="221"/>
    </location>
</feature>
<dbReference type="Pfam" id="PF00990">
    <property type="entry name" value="GGDEF"/>
    <property type="match status" value="1"/>
</dbReference>
<feature type="domain" description="PAS" evidence="1">
    <location>
        <begin position="275"/>
        <end position="342"/>
    </location>
</feature>
<dbReference type="InterPro" id="IPR043128">
    <property type="entry name" value="Rev_trsase/Diguanyl_cyclase"/>
</dbReference>
<evidence type="ECO:0000313" key="4">
    <source>
        <dbReference type="EMBL" id="MBO1510238.1"/>
    </source>
</evidence>
<feature type="domain" description="PAC" evidence="2">
    <location>
        <begin position="721"/>
        <end position="773"/>
    </location>
</feature>
<dbReference type="SUPFAM" id="SSF55073">
    <property type="entry name" value="Nucleotide cyclase"/>
    <property type="match status" value="1"/>
</dbReference>
<sequence>MKMTNILNQFLLMDPTRIFKLFTSAFNSLTDLIYIMEVRDEKISYLYANQSGLSVLSKDQTLIGKTFDEVFSTERAAFFKQHYLKAAHSKRIVTFEDEVVLPKGNKMISETVLTPIFDNEDIYIIAVVRDVTNRSKQISELQYSKSRLEENEQRLSSLVDYNEDAIFTFDLEGYFLEVNNAAEQITGYSNGELVGMNFSEIMSKKELETVNSRFQQTIEGDMARYETKIYQKDGHEVYLSVKNIPIIVDGTIKGVYGIAKEITSEKKALEEFHLVKSRFESFVRDSKDSIHIIDNEGKVQFINEAFTEIFGFTREEVIGRDFPTVPDWLKSETNNLYDEVLNGKTIQGIDVKRQQKSGELLDISLTLSPLYDEFGHVIGISGIGRDITEKKKSERELIGLKELLELVWNNTTDVIFMIDHYGAIVQANPTFEEMFDWKVEEIKQMSPPPINLEIQTKQLEGFLTRLREGEKFVNFETQRKRKDGTIIDVLATYRKIDKGNILAMATYKDVTDSRQIMNKLKESEERYRNLVEASPEALVVHSEGGITYINQAGLDLLKAKSPSQVIGNPVMDFVHPSDRKQVVQRIQQAINQGKKGETLEERFLTLDGDMIYAETASVPIQDHGKTSVLVMFRDITTKRRAEKAMRESEERFRIIAEHTLDMIRVLNPNGKVIYCSPSVENILGYPIRSLIGKSFFDLIHPDDVDDTKRNFENIFKTKEFYQIDFRSIHLDGHSIWLNSDFVPVISPEGEIEKIIVISGDITEKKRKEEKLAKMAFYDHLTGLPNRRLFLDRLQQAMYTTDRTGKLTALMVLDCDKFKAINDTFGHDIGDEVIKEFSRRIKLSLRKTDTLSRVGGDEFTIVLPELKNENEVVDVSKRILKVVREPMDIKGHSLSITTSIGVSLYPSQGNNTESLFKQADEALYKVKDGGGNTFSF</sequence>
<organism evidence="4 5">
    <name type="scientific">Metabacillus bambusae</name>
    <dbReference type="NCBI Taxonomy" id="2795218"/>
    <lineage>
        <taxon>Bacteria</taxon>
        <taxon>Bacillati</taxon>
        <taxon>Bacillota</taxon>
        <taxon>Bacilli</taxon>
        <taxon>Bacillales</taxon>
        <taxon>Bacillaceae</taxon>
        <taxon>Metabacillus</taxon>
    </lineage>
</organism>
<keyword evidence="5" id="KW-1185">Reference proteome</keyword>
<evidence type="ECO:0000259" key="1">
    <source>
        <dbReference type="PROSITE" id="PS50112"/>
    </source>
</evidence>
<dbReference type="Pfam" id="PF00989">
    <property type="entry name" value="PAS"/>
    <property type="match status" value="2"/>
</dbReference>
<dbReference type="InterPro" id="IPR000014">
    <property type="entry name" value="PAS"/>
</dbReference>
<dbReference type="InterPro" id="IPR000160">
    <property type="entry name" value="GGDEF_dom"/>
</dbReference>